<reference evidence="5" key="1">
    <citation type="submission" date="2021-01" db="EMBL/GenBank/DDBJ databases">
        <authorList>
            <person name="Corre E."/>
            <person name="Pelletier E."/>
            <person name="Niang G."/>
            <person name="Scheremetjew M."/>
            <person name="Finn R."/>
            <person name="Kale V."/>
            <person name="Holt S."/>
            <person name="Cochrane G."/>
            <person name="Meng A."/>
            <person name="Brown T."/>
            <person name="Cohen L."/>
        </authorList>
    </citation>
    <scope>NUCLEOTIDE SEQUENCE</scope>
    <source>
        <strain evidence="5">CCMP 769</strain>
    </source>
</reference>
<dbReference type="InterPro" id="IPR051685">
    <property type="entry name" value="Ycf3/AcsC/BcsC/TPR_MFPF"/>
</dbReference>
<dbReference type="Pfam" id="PF13432">
    <property type="entry name" value="TPR_16"/>
    <property type="match status" value="1"/>
</dbReference>
<dbReference type="PROSITE" id="PS50005">
    <property type="entry name" value="TPR"/>
    <property type="match status" value="2"/>
</dbReference>
<feature type="compositionally biased region" description="Polar residues" evidence="4">
    <location>
        <begin position="356"/>
        <end position="371"/>
    </location>
</feature>
<organism evidence="5">
    <name type="scientific">Rhodosorus marinus</name>
    <dbReference type="NCBI Taxonomy" id="101924"/>
    <lineage>
        <taxon>Eukaryota</taxon>
        <taxon>Rhodophyta</taxon>
        <taxon>Stylonematophyceae</taxon>
        <taxon>Stylonematales</taxon>
        <taxon>Stylonemataceae</taxon>
        <taxon>Rhodosorus</taxon>
    </lineage>
</organism>
<gene>
    <name evidence="5" type="ORF">RMAR00112_LOCUS34924</name>
</gene>
<evidence type="ECO:0000313" key="5">
    <source>
        <dbReference type="EMBL" id="CAE0066852.1"/>
    </source>
</evidence>
<feature type="repeat" description="TPR" evidence="3">
    <location>
        <begin position="577"/>
        <end position="610"/>
    </location>
</feature>
<dbReference type="Pfam" id="PF00515">
    <property type="entry name" value="TPR_1"/>
    <property type="match status" value="1"/>
</dbReference>
<name>A0A7S3AAG7_9RHOD</name>
<evidence type="ECO:0000256" key="1">
    <source>
        <dbReference type="ARBA" id="ARBA00022737"/>
    </source>
</evidence>
<dbReference type="InterPro" id="IPR019734">
    <property type="entry name" value="TPR_rpt"/>
</dbReference>
<protein>
    <recommendedName>
        <fullName evidence="6">UDP-N-acetylglucosamine--peptide N-acetylglucosaminyltransferase SPINDLY</fullName>
    </recommendedName>
</protein>
<accession>A0A7S3AAG7</accession>
<evidence type="ECO:0000256" key="3">
    <source>
        <dbReference type="PROSITE-ProRule" id="PRU00339"/>
    </source>
</evidence>
<dbReference type="SMART" id="SM00028">
    <property type="entry name" value="TPR"/>
    <property type="match status" value="9"/>
</dbReference>
<dbReference type="Gene3D" id="1.25.40.10">
    <property type="entry name" value="Tetratricopeptide repeat domain"/>
    <property type="match status" value="3"/>
</dbReference>
<feature type="repeat" description="TPR" evidence="3">
    <location>
        <begin position="69"/>
        <end position="102"/>
    </location>
</feature>
<evidence type="ECO:0000256" key="4">
    <source>
        <dbReference type="SAM" id="MobiDB-lite"/>
    </source>
</evidence>
<dbReference type="InterPro" id="IPR011990">
    <property type="entry name" value="TPR-like_helical_dom_sf"/>
</dbReference>
<dbReference type="PANTHER" id="PTHR44943:SF8">
    <property type="entry name" value="TPR REPEAT-CONTAINING PROTEIN MJ0263"/>
    <property type="match status" value="1"/>
</dbReference>
<feature type="compositionally biased region" description="Polar residues" evidence="4">
    <location>
        <begin position="328"/>
        <end position="337"/>
    </location>
</feature>
<keyword evidence="2 3" id="KW-0802">TPR repeat</keyword>
<dbReference type="PANTHER" id="PTHR44943">
    <property type="entry name" value="CELLULOSE SYNTHASE OPERON PROTEIN C"/>
    <property type="match status" value="1"/>
</dbReference>
<dbReference type="EMBL" id="HBHW01044918">
    <property type="protein sequence ID" value="CAE0066852.1"/>
    <property type="molecule type" value="Transcribed_RNA"/>
</dbReference>
<dbReference type="AlphaFoldDB" id="A0A7S3AAG7"/>
<dbReference type="PROSITE" id="PS50293">
    <property type="entry name" value="TPR_REGION"/>
    <property type="match status" value="1"/>
</dbReference>
<feature type="region of interest" description="Disordered" evidence="4">
    <location>
        <begin position="328"/>
        <end position="378"/>
    </location>
</feature>
<evidence type="ECO:0008006" key="6">
    <source>
        <dbReference type="Google" id="ProtNLM"/>
    </source>
</evidence>
<keyword evidence="1" id="KW-0677">Repeat</keyword>
<dbReference type="SUPFAM" id="SSF48452">
    <property type="entry name" value="TPR-like"/>
    <property type="match status" value="2"/>
</dbReference>
<proteinExistence type="predicted"/>
<evidence type="ECO:0000256" key="2">
    <source>
        <dbReference type="ARBA" id="ARBA00022803"/>
    </source>
</evidence>
<sequence>MQEGEDLERKESSDESDVDDVDVINYNVYEDMVDLPPSDEDFVYGWTDLRNKQLKSALVGACKRMPRNTEAHFHLGLMFLRNGKGTEALKAFQHCMRLYNESLSSYKHEEPPRGLQRNIARLQTHIALASSLDAENLTSAEEKSKLLKDLQELLLEATNKDATRPDVWNSLALLHLLEGGEMGSREILKSILESFPDYLDGLNNLGLAECALGNEKEARRCFQEVVLRDRGHVEALSNYGILLVQHGMFEHAASLFQDALSGTKESRGLPFALCGLAIAKAGLGHLEDAENAAREAERTAVVPRDKLRMSMLVQSIMARRGADENIQRLESSGAVSESPSQTPPRRPQTRAVKSASGPTDSQVSPENTENSKVAEAVSAKNARNTLDVAVSRLRGLSRELSTALSSTALGMALRLRHENSIEETGNRSFGAEAAERLVEALEKSQSDASAWSQLSLLQIGSGEYSSAREFALQACARNETLPAAWNTLGVTSQLVDELEDAEKAYIKALGAALARESYIMDGEGLSDMDRKEVSYSGLTSAATIWNNLGNLWRQEGTKFDEAQDAYDKSLLAGGAHSVVYNNLALLYISIGRLDEAEHMLNRALQLNPNRECAISNKLKLKVLRKMRAPEAKVRKT</sequence>